<organism evidence="9 10">
    <name type="scientific">Youxingia wuxianensis</name>
    <dbReference type="NCBI Taxonomy" id="2763678"/>
    <lineage>
        <taxon>Bacteria</taxon>
        <taxon>Bacillati</taxon>
        <taxon>Bacillota</taxon>
        <taxon>Clostridia</taxon>
        <taxon>Eubacteriales</taxon>
        <taxon>Oscillospiraceae</taxon>
        <taxon>Youxingia</taxon>
    </lineage>
</organism>
<dbReference type="GO" id="GO:0006508">
    <property type="term" value="P:proteolysis"/>
    <property type="evidence" value="ECO:0007669"/>
    <property type="project" value="UniProtKB-KW"/>
</dbReference>
<evidence type="ECO:0000256" key="3">
    <source>
        <dbReference type="ARBA" id="ARBA00022670"/>
    </source>
</evidence>
<sequence length="300" mass="33429">MFDEFYKTPACYENIHKAVVQLKGTYPLLKAFPIGKSVLGRSIFALGLGDIHKGTLFVGGVHGMEWLTTLLLFRFMEDVLKSVYSRTPLADIDIGRALENRSLVVIPCLNPDGVEIQINGPKSAKHLESYVEKISGGDTSRWQANARGIDLNHNFDAGFRELKKMEEAAGIFTPGPTRYGGKFPHSEPESKALVNFCLAFHIRQAYAFHSQGEEIYYRYGSGTPARSQLMAQVMASASGYKLCQPEAIASHGGFKDWFIDKLHRPGFTIEIGRGVNPLPIEELEPIYARLLEMMLICVLL</sequence>
<dbReference type="PROSITE" id="PS52035">
    <property type="entry name" value="PEPTIDASE_M14"/>
    <property type="match status" value="1"/>
</dbReference>
<feature type="domain" description="Peptidase M14" evidence="8">
    <location>
        <begin position="8"/>
        <end position="300"/>
    </location>
</feature>
<dbReference type="CDD" id="cd06229">
    <property type="entry name" value="M14_Endopeptidase_I"/>
    <property type="match status" value="1"/>
</dbReference>
<dbReference type="RefSeq" id="WP_262396024.1">
    <property type="nucleotide sequence ID" value="NZ_JACRTD010000009.1"/>
</dbReference>
<keyword evidence="10" id="KW-1185">Reference proteome</keyword>
<dbReference type="PANTHER" id="PTHR11705">
    <property type="entry name" value="PROTEASE FAMILY M14 CARBOXYPEPTIDASE A,B"/>
    <property type="match status" value="1"/>
</dbReference>
<keyword evidence="5" id="KW-0862">Zinc</keyword>
<evidence type="ECO:0000256" key="2">
    <source>
        <dbReference type="ARBA" id="ARBA00005988"/>
    </source>
</evidence>
<gene>
    <name evidence="9" type="ORF">H8705_12000</name>
</gene>
<dbReference type="AlphaFoldDB" id="A0A926IJ38"/>
<evidence type="ECO:0000256" key="4">
    <source>
        <dbReference type="ARBA" id="ARBA00022801"/>
    </source>
</evidence>
<dbReference type="Gene3D" id="3.40.630.10">
    <property type="entry name" value="Zn peptidases"/>
    <property type="match status" value="1"/>
</dbReference>
<comment type="cofactor">
    <cofactor evidence="1">
        <name>Zn(2+)</name>
        <dbReference type="ChEBI" id="CHEBI:29105"/>
    </cofactor>
</comment>
<evidence type="ECO:0000256" key="5">
    <source>
        <dbReference type="ARBA" id="ARBA00022833"/>
    </source>
</evidence>
<comment type="similarity">
    <text evidence="2 7">Belongs to the peptidase M14 family.</text>
</comment>
<evidence type="ECO:0000313" key="9">
    <source>
        <dbReference type="EMBL" id="MBC8586303.1"/>
    </source>
</evidence>
<dbReference type="PANTHER" id="PTHR11705:SF143">
    <property type="entry name" value="SLL0236 PROTEIN"/>
    <property type="match status" value="1"/>
</dbReference>
<name>A0A926IJ38_9FIRM</name>
<keyword evidence="4" id="KW-0378">Hydrolase</keyword>
<evidence type="ECO:0000256" key="1">
    <source>
        <dbReference type="ARBA" id="ARBA00001947"/>
    </source>
</evidence>
<evidence type="ECO:0000256" key="6">
    <source>
        <dbReference type="ARBA" id="ARBA00023049"/>
    </source>
</evidence>
<dbReference type="GO" id="GO:0005615">
    <property type="term" value="C:extracellular space"/>
    <property type="evidence" value="ECO:0007669"/>
    <property type="project" value="TreeGrafter"/>
</dbReference>
<dbReference type="Pfam" id="PF00246">
    <property type="entry name" value="Peptidase_M14"/>
    <property type="match status" value="1"/>
</dbReference>
<keyword evidence="6" id="KW-0482">Metalloprotease</keyword>
<evidence type="ECO:0000256" key="7">
    <source>
        <dbReference type="PROSITE-ProRule" id="PRU01379"/>
    </source>
</evidence>
<dbReference type="InterPro" id="IPR034274">
    <property type="entry name" value="ENP1_M14_CPD"/>
</dbReference>
<dbReference type="Proteomes" id="UP000623678">
    <property type="component" value="Unassembled WGS sequence"/>
</dbReference>
<dbReference type="SMART" id="SM00631">
    <property type="entry name" value="Zn_pept"/>
    <property type="match status" value="1"/>
</dbReference>
<proteinExistence type="inferred from homology"/>
<comment type="caution">
    <text evidence="9">The sequence shown here is derived from an EMBL/GenBank/DDBJ whole genome shotgun (WGS) entry which is preliminary data.</text>
</comment>
<evidence type="ECO:0000259" key="8">
    <source>
        <dbReference type="PROSITE" id="PS52035"/>
    </source>
</evidence>
<protein>
    <submittedName>
        <fullName evidence="9">Gamma-D-glutamyl-meso-diaminopimelate peptidase</fullName>
    </submittedName>
</protein>
<accession>A0A926IJ38</accession>
<dbReference type="SUPFAM" id="SSF53187">
    <property type="entry name" value="Zn-dependent exopeptidases"/>
    <property type="match status" value="1"/>
</dbReference>
<dbReference type="GO" id="GO:0008270">
    <property type="term" value="F:zinc ion binding"/>
    <property type="evidence" value="ECO:0007669"/>
    <property type="project" value="InterPro"/>
</dbReference>
<dbReference type="GO" id="GO:0004181">
    <property type="term" value="F:metallocarboxypeptidase activity"/>
    <property type="evidence" value="ECO:0007669"/>
    <property type="project" value="InterPro"/>
</dbReference>
<feature type="active site" description="Proton donor/acceptor" evidence="7">
    <location>
        <position position="270"/>
    </location>
</feature>
<reference evidence="9" key="1">
    <citation type="submission" date="2020-08" db="EMBL/GenBank/DDBJ databases">
        <title>Genome public.</title>
        <authorList>
            <person name="Liu C."/>
            <person name="Sun Q."/>
        </authorList>
    </citation>
    <scope>NUCLEOTIDE SEQUENCE</scope>
    <source>
        <strain evidence="9">NSJ-64</strain>
    </source>
</reference>
<keyword evidence="3" id="KW-0645">Protease</keyword>
<dbReference type="PRINTS" id="PR00765">
    <property type="entry name" value="CRBOXYPTASEA"/>
</dbReference>
<dbReference type="InterPro" id="IPR000834">
    <property type="entry name" value="Peptidase_M14"/>
</dbReference>
<evidence type="ECO:0000313" key="10">
    <source>
        <dbReference type="Proteomes" id="UP000623678"/>
    </source>
</evidence>
<dbReference type="EMBL" id="JACRTD010000009">
    <property type="protein sequence ID" value="MBC8586303.1"/>
    <property type="molecule type" value="Genomic_DNA"/>
</dbReference>